<evidence type="ECO:0000259" key="2">
    <source>
        <dbReference type="Pfam" id="PF01826"/>
    </source>
</evidence>
<name>H2ZC78_CIOSA</name>
<dbReference type="PANTHER" id="PTHR11339:SF373">
    <property type="entry name" value="VWFD DOMAIN-CONTAINING PROTEIN"/>
    <property type="match status" value="1"/>
</dbReference>
<dbReference type="Ensembl" id="ENSCSAVT00000015368.1">
    <property type="protein sequence ID" value="ENSCSAVP00000015194.1"/>
    <property type="gene ID" value="ENSCSAVG00000008914.1"/>
</dbReference>
<feature type="domain" description="TIL" evidence="2">
    <location>
        <begin position="43"/>
        <end position="96"/>
    </location>
</feature>
<reference evidence="3" key="3">
    <citation type="submission" date="2025-09" db="UniProtKB">
        <authorList>
            <consortium name="Ensembl"/>
        </authorList>
    </citation>
    <scope>IDENTIFICATION</scope>
</reference>
<dbReference type="GO" id="GO:0031012">
    <property type="term" value="C:extracellular matrix"/>
    <property type="evidence" value="ECO:0007669"/>
    <property type="project" value="TreeGrafter"/>
</dbReference>
<dbReference type="STRING" id="51511.ENSCSAVP00000015194"/>
<dbReference type="InParanoid" id="H2ZC78"/>
<dbReference type="Gene3D" id="2.10.25.10">
    <property type="entry name" value="Laminin"/>
    <property type="match status" value="1"/>
</dbReference>
<dbReference type="InterPro" id="IPR050780">
    <property type="entry name" value="Mucin_vWF_Thrombospondin_sf"/>
</dbReference>
<dbReference type="eggNOG" id="KOG1216">
    <property type="taxonomic scope" value="Eukaryota"/>
</dbReference>
<accession>H2ZC78</accession>
<dbReference type="GO" id="GO:0005615">
    <property type="term" value="C:extracellular space"/>
    <property type="evidence" value="ECO:0007669"/>
    <property type="project" value="TreeGrafter"/>
</dbReference>
<sequence>MCATNGRLSLLHDTLASQIEECAEVTGPICNWRAALGIAIPTCPSNSTYQGCTSSCPNTCNSPNAEDNCQSALIEGCECDYNHVWSGNRCVLESECGCYPQNIGF</sequence>
<dbReference type="HOGENOM" id="CLU_2242548_0_0_1"/>
<dbReference type="CDD" id="cd19941">
    <property type="entry name" value="TIL"/>
    <property type="match status" value="1"/>
</dbReference>
<dbReference type="SUPFAM" id="SSF57567">
    <property type="entry name" value="Serine protease inhibitors"/>
    <property type="match status" value="1"/>
</dbReference>
<dbReference type="AlphaFoldDB" id="H2ZC78"/>
<dbReference type="PANTHER" id="PTHR11339">
    <property type="entry name" value="EXTRACELLULAR MATRIX GLYCOPROTEIN RELATED"/>
    <property type="match status" value="1"/>
</dbReference>
<proteinExistence type="predicted"/>
<keyword evidence="4" id="KW-1185">Reference proteome</keyword>
<protein>
    <recommendedName>
        <fullName evidence="2">TIL domain-containing protein</fullName>
    </recommendedName>
</protein>
<dbReference type="OMA" id="LIEGCEC"/>
<reference evidence="3" key="2">
    <citation type="submission" date="2025-08" db="UniProtKB">
        <authorList>
            <consortium name="Ensembl"/>
        </authorList>
    </citation>
    <scope>IDENTIFICATION</scope>
</reference>
<evidence type="ECO:0000313" key="4">
    <source>
        <dbReference type="Proteomes" id="UP000007875"/>
    </source>
</evidence>
<dbReference type="FunFam" id="2.10.25.10:FF:000055">
    <property type="entry name" value="alpha-tectorin isoform X1"/>
    <property type="match status" value="1"/>
</dbReference>
<dbReference type="InterPro" id="IPR002919">
    <property type="entry name" value="TIL_dom"/>
</dbReference>
<evidence type="ECO:0000313" key="3">
    <source>
        <dbReference type="Ensembl" id="ENSCSAVP00000015194.1"/>
    </source>
</evidence>
<dbReference type="InterPro" id="IPR036084">
    <property type="entry name" value="Ser_inhib-like_sf"/>
</dbReference>
<dbReference type="Pfam" id="PF01826">
    <property type="entry name" value="TIL"/>
    <property type="match status" value="1"/>
</dbReference>
<keyword evidence="1" id="KW-1015">Disulfide bond</keyword>
<organism evidence="3 4">
    <name type="scientific">Ciona savignyi</name>
    <name type="common">Pacific transparent sea squirt</name>
    <dbReference type="NCBI Taxonomy" id="51511"/>
    <lineage>
        <taxon>Eukaryota</taxon>
        <taxon>Metazoa</taxon>
        <taxon>Chordata</taxon>
        <taxon>Tunicata</taxon>
        <taxon>Ascidiacea</taxon>
        <taxon>Phlebobranchia</taxon>
        <taxon>Cionidae</taxon>
        <taxon>Ciona</taxon>
    </lineage>
</organism>
<evidence type="ECO:0000256" key="1">
    <source>
        <dbReference type="ARBA" id="ARBA00023157"/>
    </source>
</evidence>
<dbReference type="Proteomes" id="UP000007875">
    <property type="component" value="Unassembled WGS sequence"/>
</dbReference>
<reference evidence="4" key="1">
    <citation type="submission" date="2003-08" db="EMBL/GenBank/DDBJ databases">
        <authorList>
            <person name="Birren B."/>
            <person name="Nusbaum C."/>
            <person name="Abebe A."/>
            <person name="Abouelleil A."/>
            <person name="Adekoya E."/>
            <person name="Ait-zahra M."/>
            <person name="Allen N."/>
            <person name="Allen T."/>
            <person name="An P."/>
            <person name="Anderson M."/>
            <person name="Anderson S."/>
            <person name="Arachchi H."/>
            <person name="Armbruster J."/>
            <person name="Bachantsang P."/>
            <person name="Baldwin J."/>
            <person name="Barry A."/>
            <person name="Bayul T."/>
            <person name="Blitshsteyn B."/>
            <person name="Bloom T."/>
            <person name="Blye J."/>
            <person name="Boguslavskiy L."/>
            <person name="Borowsky M."/>
            <person name="Boukhgalter B."/>
            <person name="Brunache A."/>
            <person name="Butler J."/>
            <person name="Calixte N."/>
            <person name="Calvo S."/>
            <person name="Camarata J."/>
            <person name="Campo K."/>
            <person name="Chang J."/>
            <person name="Cheshatsang Y."/>
            <person name="Citroen M."/>
            <person name="Collymore A."/>
            <person name="Considine T."/>
            <person name="Cook A."/>
            <person name="Cooke P."/>
            <person name="Corum B."/>
            <person name="Cuomo C."/>
            <person name="David R."/>
            <person name="Dawoe T."/>
            <person name="Degray S."/>
            <person name="Dodge S."/>
            <person name="Dooley K."/>
            <person name="Dorje P."/>
            <person name="Dorjee K."/>
            <person name="Dorris L."/>
            <person name="Duffey N."/>
            <person name="Dupes A."/>
            <person name="Elkins T."/>
            <person name="Engels R."/>
            <person name="Erickson J."/>
            <person name="Farina A."/>
            <person name="Faro S."/>
            <person name="Ferreira P."/>
            <person name="Fischer H."/>
            <person name="Fitzgerald M."/>
            <person name="Foley K."/>
            <person name="Gage D."/>
            <person name="Galagan J."/>
            <person name="Gearin G."/>
            <person name="Gnerre S."/>
            <person name="Gnirke A."/>
            <person name="Goyette A."/>
            <person name="Graham J."/>
            <person name="Grandbois E."/>
            <person name="Gyaltsen K."/>
            <person name="Hafez N."/>
            <person name="Hagopian D."/>
            <person name="Hagos B."/>
            <person name="Hall J."/>
            <person name="Hatcher B."/>
            <person name="Heller A."/>
            <person name="Higgins H."/>
            <person name="Honan T."/>
            <person name="Horn A."/>
            <person name="Houde N."/>
            <person name="Hughes L."/>
            <person name="Hulme W."/>
            <person name="Husby E."/>
            <person name="Iliev I."/>
            <person name="Jaffe D."/>
            <person name="Jones C."/>
            <person name="Kamal M."/>
            <person name="Kamat A."/>
            <person name="Kamvysselis M."/>
            <person name="Karlsson E."/>
            <person name="Kells C."/>
            <person name="Kieu A."/>
            <person name="Kisner P."/>
            <person name="Kodira C."/>
            <person name="Kulbokas E."/>
            <person name="Labutti K."/>
            <person name="Lama D."/>
            <person name="Landers T."/>
            <person name="Leger J."/>
            <person name="Levine S."/>
            <person name="Lewis D."/>
            <person name="Lewis T."/>
            <person name="Lindblad-toh K."/>
            <person name="Liu X."/>
            <person name="Lokyitsang T."/>
            <person name="Lokyitsang Y."/>
            <person name="Lucien O."/>
            <person name="Lui A."/>
            <person name="Ma L.J."/>
            <person name="Mabbitt R."/>
            <person name="Macdonald J."/>
            <person name="Maclean C."/>
            <person name="Major J."/>
            <person name="Manning J."/>
            <person name="Marabella R."/>
            <person name="Maru K."/>
            <person name="Matthews C."/>
            <person name="Mauceli E."/>
            <person name="Mccarthy M."/>
            <person name="Mcdonough S."/>
            <person name="Mcghee T."/>
            <person name="Meldrim J."/>
            <person name="Meneus L."/>
            <person name="Mesirov J."/>
            <person name="Mihalev A."/>
            <person name="Mihova T."/>
            <person name="Mikkelsen T."/>
            <person name="Mlenga V."/>
            <person name="Moru K."/>
            <person name="Mozes J."/>
            <person name="Mulrain L."/>
            <person name="Munson G."/>
            <person name="Naylor J."/>
            <person name="Newes C."/>
            <person name="Nguyen C."/>
            <person name="Nguyen N."/>
            <person name="Nguyen T."/>
            <person name="Nicol R."/>
            <person name="Nielsen C."/>
            <person name="Nizzari M."/>
            <person name="Norbu C."/>
            <person name="Norbu N."/>
            <person name="O'donnell P."/>
            <person name="Okoawo O."/>
            <person name="O'leary S."/>
            <person name="Omotosho B."/>
            <person name="O'neill K."/>
            <person name="Osman S."/>
            <person name="Parker S."/>
            <person name="Perrin D."/>
            <person name="Phunkhang P."/>
            <person name="Piqani B."/>
            <person name="Purcell S."/>
            <person name="Rachupka T."/>
            <person name="Ramasamy U."/>
            <person name="Rameau R."/>
            <person name="Ray V."/>
            <person name="Raymond C."/>
            <person name="Retta R."/>
            <person name="Richardson S."/>
            <person name="Rise C."/>
            <person name="Rodriguez J."/>
            <person name="Rogers J."/>
            <person name="Rogov P."/>
            <person name="Rutman M."/>
            <person name="Schupbach R."/>
            <person name="Seaman C."/>
            <person name="Settipalli S."/>
            <person name="Sharpe T."/>
            <person name="Sheridan J."/>
            <person name="Sherpa N."/>
            <person name="Shi J."/>
            <person name="Smirnov S."/>
            <person name="Smith C."/>
            <person name="Sougnez C."/>
            <person name="Spencer B."/>
            <person name="Stalker J."/>
            <person name="Stange-thomann N."/>
            <person name="Stavropoulos S."/>
            <person name="Stetson K."/>
            <person name="Stone C."/>
            <person name="Stone S."/>
            <person name="Stubbs M."/>
            <person name="Talamas J."/>
            <person name="Tchuinga P."/>
            <person name="Tenzing P."/>
            <person name="Tesfaye S."/>
            <person name="Theodore J."/>
            <person name="Thoulutsang Y."/>
            <person name="Topham K."/>
            <person name="Towey S."/>
            <person name="Tsamla T."/>
            <person name="Tsomo N."/>
            <person name="Vallee D."/>
            <person name="Vassiliev H."/>
            <person name="Venkataraman V."/>
            <person name="Vinson J."/>
            <person name="Vo A."/>
            <person name="Wade C."/>
            <person name="Wang S."/>
            <person name="Wangchuk T."/>
            <person name="Wangdi T."/>
            <person name="Whittaker C."/>
            <person name="Wilkinson J."/>
            <person name="Wu Y."/>
            <person name="Wyman D."/>
            <person name="Yadav S."/>
            <person name="Yang S."/>
            <person name="Yang X."/>
            <person name="Yeager S."/>
            <person name="Yee E."/>
            <person name="Young G."/>
            <person name="Zainoun J."/>
            <person name="Zembeck L."/>
            <person name="Zimmer A."/>
            <person name="Zody M."/>
            <person name="Lander E."/>
        </authorList>
    </citation>
    <scope>NUCLEOTIDE SEQUENCE [LARGE SCALE GENOMIC DNA]</scope>
</reference>